<feature type="region of interest" description="Disordered" evidence="1">
    <location>
        <begin position="153"/>
        <end position="176"/>
    </location>
</feature>
<organism evidence="2 3">
    <name type="scientific">Tupaia chinensis</name>
    <name type="common">Chinese tree shrew</name>
    <name type="synonym">Tupaia belangeri chinensis</name>
    <dbReference type="NCBI Taxonomy" id="246437"/>
    <lineage>
        <taxon>Eukaryota</taxon>
        <taxon>Metazoa</taxon>
        <taxon>Chordata</taxon>
        <taxon>Craniata</taxon>
        <taxon>Vertebrata</taxon>
        <taxon>Euteleostomi</taxon>
        <taxon>Mammalia</taxon>
        <taxon>Eutheria</taxon>
        <taxon>Euarchontoglires</taxon>
        <taxon>Scandentia</taxon>
        <taxon>Tupaiidae</taxon>
        <taxon>Tupaia</taxon>
    </lineage>
</organism>
<dbReference type="InParanoid" id="L9KIA0"/>
<dbReference type="Proteomes" id="UP000011518">
    <property type="component" value="Unassembled WGS sequence"/>
</dbReference>
<reference evidence="3" key="1">
    <citation type="submission" date="2012-07" db="EMBL/GenBank/DDBJ databases">
        <title>Genome of the Chinese tree shrew, a rising model animal genetically related to primates.</title>
        <authorList>
            <person name="Zhang G."/>
            <person name="Fan Y."/>
            <person name="Yao Y."/>
            <person name="Huang Z."/>
        </authorList>
    </citation>
    <scope>NUCLEOTIDE SEQUENCE [LARGE SCALE GENOMIC DNA]</scope>
</reference>
<evidence type="ECO:0000313" key="2">
    <source>
        <dbReference type="EMBL" id="ELW62456.1"/>
    </source>
</evidence>
<dbReference type="EMBL" id="KB320814">
    <property type="protein sequence ID" value="ELW62456.1"/>
    <property type="molecule type" value="Genomic_DNA"/>
</dbReference>
<sequence length="194" mass="20346">MTTAPRGTGLPLEELAGAGGHSPGSAGETEEPPAIPVHIGHGFRRRLHLWYRALPAAVGHCPLLQQLLLHARTLEGEPVEAKLEDLGPKRKALRGPSRVGTAAGPALRLLQAAHLDDFNPGPERSSPRCRHVCGSAHHASGCREAENSAHHSRGSFRAAKVSPPQYTGPLPEGLSAQVIPHPTAVLSAPEGQPG</sequence>
<evidence type="ECO:0000256" key="1">
    <source>
        <dbReference type="SAM" id="MobiDB-lite"/>
    </source>
</evidence>
<keyword evidence="3" id="KW-1185">Reference proteome</keyword>
<reference evidence="3" key="2">
    <citation type="journal article" date="2013" name="Nat. Commun.">
        <title>Genome of the Chinese tree shrew.</title>
        <authorList>
            <person name="Fan Y."/>
            <person name="Huang Z.Y."/>
            <person name="Cao C.C."/>
            <person name="Chen C.S."/>
            <person name="Chen Y.X."/>
            <person name="Fan D.D."/>
            <person name="He J."/>
            <person name="Hou H.L."/>
            <person name="Hu L."/>
            <person name="Hu X.T."/>
            <person name="Jiang X.T."/>
            <person name="Lai R."/>
            <person name="Lang Y.S."/>
            <person name="Liang B."/>
            <person name="Liao S.G."/>
            <person name="Mu D."/>
            <person name="Ma Y.Y."/>
            <person name="Niu Y.Y."/>
            <person name="Sun X.Q."/>
            <person name="Xia J.Q."/>
            <person name="Xiao J."/>
            <person name="Xiong Z.Q."/>
            <person name="Xu L."/>
            <person name="Yang L."/>
            <person name="Zhang Y."/>
            <person name="Zhao W."/>
            <person name="Zhao X.D."/>
            <person name="Zheng Y.T."/>
            <person name="Zhou J.M."/>
            <person name="Zhu Y.B."/>
            <person name="Zhang G.J."/>
            <person name="Wang J."/>
            <person name="Yao Y.G."/>
        </authorList>
    </citation>
    <scope>NUCLEOTIDE SEQUENCE [LARGE SCALE GENOMIC DNA]</scope>
</reference>
<gene>
    <name evidence="2" type="ORF">TREES_T100018756</name>
</gene>
<feature type="region of interest" description="Disordered" evidence="1">
    <location>
        <begin position="1"/>
        <end position="36"/>
    </location>
</feature>
<protein>
    <submittedName>
        <fullName evidence="2">Uncharacterized protein</fullName>
    </submittedName>
</protein>
<dbReference type="AlphaFoldDB" id="L9KIA0"/>
<accession>L9KIA0</accession>
<name>L9KIA0_TUPCH</name>
<evidence type="ECO:0000313" key="3">
    <source>
        <dbReference type="Proteomes" id="UP000011518"/>
    </source>
</evidence>
<proteinExistence type="predicted"/>
<feature type="compositionally biased region" description="Low complexity" evidence="1">
    <location>
        <begin position="7"/>
        <end position="16"/>
    </location>
</feature>